<dbReference type="Proteomes" id="UP000256321">
    <property type="component" value="Unassembled WGS sequence"/>
</dbReference>
<dbReference type="EMBL" id="QREV01000079">
    <property type="protein sequence ID" value="RDU47504.1"/>
    <property type="molecule type" value="Genomic_DNA"/>
</dbReference>
<comment type="caution">
    <text evidence="1">The sequence shown here is derived from an EMBL/GenBank/DDBJ whole genome shotgun (WGS) entry which is preliminary data.</text>
</comment>
<dbReference type="AlphaFoldDB" id="A0A3D8H950"/>
<protein>
    <submittedName>
        <fullName evidence="1">Uncharacterized protein</fullName>
    </submittedName>
</protein>
<gene>
    <name evidence="1" type="ORF">DWU89_19300</name>
</gene>
<proteinExistence type="predicted"/>
<organism evidence="1 2">
    <name type="scientific">Parabacteroides acidifaciens</name>
    <dbReference type="NCBI Taxonomy" id="2290935"/>
    <lineage>
        <taxon>Bacteria</taxon>
        <taxon>Pseudomonadati</taxon>
        <taxon>Bacteroidota</taxon>
        <taxon>Bacteroidia</taxon>
        <taxon>Bacteroidales</taxon>
        <taxon>Tannerellaceae</taxon>
        <taxon>Parabacteroides</taxon>
    </lineage>
</organism>
<reference evidence="1 2" key="1">
    <citation type="submission" date="2018-07" db="EMBL/GenBank/DDBJ databases">
        <title>Parabacteroides acidifaciens nov. sp., isolated from human feces.</title>
        <authorList>
            <person name="Wang Y.J."/>
        </authorList>
    </citation>
    <scope>NUCLEOTIDE SEQUENCE [LARGE SCALE GENOMIC DNA]</scope>
    <source>
        <strain evidence="1 2">426-9</strain>
    </source>
</reference>
<sequence>MYAFRNGLGTSFRLLSAGQLKTVKKVNPKPINISDEIEKCLKEGVIVIFGLRESHVSWF</sequence>
<accession>A0A3D8H950</accession>
<evidence type="ECO:0000313" key="2">
    <source>
        <dbReference type="Proteomes" id="UP000256321"/>
    </source>
</evidence>
<evidence type="ECO:0000313" key="1">
    <source>
        <dbReference type="EMBL" id="RDU47504.1"/>
    </source>
</evidence>
<name>A0A3D8H950_9BACT</name>